<dbReference type="Proteomes" id="UP000002899">
    <property type="component" value="Chromosome II"/>
</dbReference>
<dbReference type="GeneID" id="24424616"/>
<reference evidence="3 4" key="3">
    <citation type="journal article" date="2016" name="Sci. Rep.">
        <title>Genome-wide diversity and gene expression profiling of Babesia microti isolates identify polymorphic genes that mediate host-pathogen interactions.</title>
        <authorList>
            <person name="Silva J.C."/>
            <person name="Cornillot E."/>
            <person name="McCracken C."/>
            <person name="Usmani-Brown S."/>
            <person name="Dwivedi A."/>
            <person name="Ifeonu O.O."/>
            <person name="Crabtree J."/>
            <person name="Gotia H.T."/>
            <person name="Virji A.Z."/>
            <person name="Reynes C."/>
            <person name="Colinge J."/>
            <person name="Kumar V."/>
            <person name="Lawres L."/>
            <person name="Pazzi J.E."/>
            <person name="Pablo J.V."/>
            <person name="Hung C."/>
            <person name="Brancato J."/>
            <person name="Kumari P."/>
            <person name="Orvis J."/>
            <person name="Tretina K."/>
            <person name="Chibucos M."/>
            <person name="Ott S."/>
            <person name="Sadzewicz L."/>
            <person name="Sengamalay N."/>
            <person name="Shetty A.C."/>
            <person name="Su Q."/>
            <person name="Tallon L."/>
            <person name="Fraser C.M."/>
            <person name="Frutos R."/>
            <person name="Molina D.M."/>
            <person name="Krause P.J."/>
            <person name="Ben Mamoun C."/>
        </authorList>
    </citation>
    <scope>NUCLEOTIDE SEQUENCE [LARGE SCALE GENOMIC DNA]</scope>
    <source>
        <strain evidence="3 4">RI</strain>
    </source>
</reference>
<evidence type="ECO:0000259" key="2">
    <source>
        <dbReference type="Pfam" id="PF03372"/>
    </source>
</evidence>
<organism evidence="3 4">
    <name type="scientific">Babesia microti (strain RI)</name>
    <dbReference type="NCBI Taxonomy" id="1133968"/>
    <lineage>
        <taxon>Eukaryota</taxon>
        <taxon>Sar</taxon>
        <taxon>Alveolata</taxon>
        <taxon>Apicomplexa</taxon>
        <taxon>Aconoidasida</taxon>
        <taxon>Piroplasmida</taxon>
        <taxon>Babesiidae</taxon>
        <taxon>Babesia</taxon>
    </lineage>
</organism>
<evidence type="ECO:0000313" key="3">
    <source>
        <dbReference type="EMBL" id="SJK86177.1"/>
    </source>
</evidence>
<sequence>MGNMKDTEMYRFWVSEVNQDSSLSEERLPFSSDASEASSPLDTSKASHISSNLRIMTFNSLAHSLVDFKYEENDKDVMDWDARKIAILNVIKRAKAHIVCLQEIDSNDYSEFFSHKFKDLGYEGIYKQKNDRKDGVAILYDSDIFDILFVDSFDYPSPSRSQVAIILSLVVKRDVDFEQMELSESNDDVSKSNKLPSIGGFNNLTVCNTHLLFNRKRGDIKLFQLINLLTHVIQMEEKCRNYFTSHGQDFTPSTFICGDFNFTPQSLLYKFLDKGYIDLYKARVDHLSGQHLMFEHSYNVNSHGHHHSGATVHTNYRDDILKPSNTIKQMEFNKEEHINKFCTVSDCPRYSTVDDDHNNCDNGSLYNALQYCASIHLFKQVPEYLKLKLMKSFGDLTPDTVSSEGKYTTETSDVKNFGLFESRHPTLLYCPIKLRSAYSSFDPYLRTYQEPAFTAFHGWQRGCVDYIWYTPKFVQVKAIFNMPSYGEVTSHGNMPNKGWPASDHFSLVSEFTKKD</sequence>
<dbReference type="OrthoDB" id="10253982at2759"/>
<proteinExistence type="predicted"/>
<keyword evidence="4" id="KW-1185">Reference proteome</keyword>
<dbReference type="InterPro" id="IPR036691">
    <property type="entry name" value="Endo/exonu/phosph_ase_sf"/>
</dbReference>
<dbReference type="Gene3D" id="3.60.10.10">
    <property type="entry name" value="Endonuclease/exonuclease/phosphatase"/>
    <property type="match status" value="1"/>
</dbReference>
<name>A0A1R4AB15_BABMR</name>
<feature type="region of interest" description="Disordered" evidence="1">
    <location>
        <begin position="24"/>
        <end position="43"/>
    </location>
</feature>
<dbReference type="VEuPathDB" id="PiroplasmaDB:BMR1_02g04190"/>
<evidence type="ECO:0000256" key="1">
    <source>
        <dbReference type="SAM" id="MobiDB-lite"/>
    </source>
</evidence>
<dbReference type="InterPro" id="IPR050410">
    <property type="entry name" value="CCR4/nocturin_mRNA_transcr"/>
</dbReference>
<feature type="domain" description="Endonuclease/exonuclease/phosphatase" evidence="2">
    <location>
        <begin position="57"/>
        <end position="286"/>
    </location>
</feature>
<reference evidence="3 4" key="1">
    <citation type="journal article" date="2012" name="Nucleic Acids Res.">
        <title>Sequencing of the smallest Apicomplexan genome from the human pathogen Babesia microti.</title>
        <authorList>
            <person name="Cornillot E."/>
            <person name="Hadj-Kaddour K."/>
            <person name="Dassouli A."/>
            <person name="Noel B."/>
            <person name="Ranwez V."/>
            <person name="Vacherie B."/>
            <person name="Augagneur Y."/>
            <person name="Bres V."/>
            <person name="Duclos A."/>
            <person name="Randazzo S."/>
            <person name="Carcy B."/>
            <person name="Debierre-Grockiego F."/>
            <person name="Delbecq S."/>
            <person name="Moubri-Menage K."/>
            <person name="Shams-Eldin H."/>
            <person name="Usmani-Brown S."/>
            <person name="Bringaud F."/>
            <person name="Wincker P."/>
            <person name="Vivares C.P."/>
            <person name="Schwarz R.T."/>
            <person name="Schetters T.P."/>
            <person name="Krause P.J."/>
            <person name="Gorenflot A."/>
            <person name="Berry V."/>
            <person name="Barbe V."/>
            <person name="Ben Mamoun C."/>
        </authorList>
    </citation>
    <scope>NUCLEOTIDE SEQUENCE [LARGE SCALE GENOMIC DNA]</scope>
    <source>
        <strain evidence="3 4">RI</strain>
    </source>
</reference>
<reference evidence="3 4" key="2">
    <citation type="journal article" date="2013" name="PLoS ONE">
        <title>Whole genome mapping and re-organization of the nuclear and mitochondrial genomes of Babesia microti isolates.</title>
        <authorList>
            <person name="Cornillot E."/>
            <person name="Dassouli A."/>
            <person name="Garg A."/>
            <person name="Pachikara N."/>
            <person name="Randazzo S."/>
            <person name="Depoix D."/>
            <person name="Carcy B."/>
            <person name="Delbecq S."/>
            <person name="Frutos R."/>
            <person name="Silva J.C."/>
            <person name="Sutton R."/>
            <person name="Krause P.J."/>
            <person name="Mamoun C.B."/>
        </authorList>
    </citation>
    <scope>NUCLEOTIDE SEQUENCE [LARGE SCALE GENOMIC DNA]</scope>
    <source>
        <strain evidence="3 4">RI</strain>
    </source>
</reference>
<dbReference type="AlphaFoldDB" id="A0A1R4AB15"/>
<dbReference type="PANTHER" id="PTHR12121">
    <property type="entry name" value="CARBON CATABOLITE REPRESSOR PROTEIN 4"/>
    <property type="match status" value="1"/>
</dbReference>
<dbReference type="EMBL" id="FO082872">
    <property type="protein sequence ID" value="SJK86177.1"/>
    <property type="molecule type" value="Genomic_DNA"/>
</dbReference>
<dbReference type="InterPro" id="IPR005135">
    <property type="entry name" value="Endo/exonuclease/phosphatase"/>
</dbReference>
<feature type="compositionally biased region" description="Polar residues" evidence="1">
    <location>
        <begin position="32"/>
        <end position="43"/>
    </location>
</feature>
<accession>A0A1R4AB15</accession>
<evidence type="ECO:0000313" key="4">
    <source>
        <dbReference type="Proteomes" id="UP000002899"/>
    </source>
</evidence>
<dbReference type="RefSeq" id="XP_021338369.1">
    <property type="nucleotide sequence ID" value="XM_021481766.1"/>
</dbReference>
<dbReference type="PANTHER" id="PTHR12121:SF34">
    <property type="entry name" value="PROTEIN ANGEL"/>
    <property type="match status" value="1"/>
</dbReference>
<dbReference type="SUPFAM" id="SSF56219">
    <property type="entry name" value="DNase I-like"/>
    <property type="match status" value="1"/>
</dbReference>
<dbReference type="GO" id="GO:0000175">
    <property type="term" value="F:3'-5'-RNA exonuclease activity"/>
    <property type="evidence" value="ECO:0007669"/>
    <property type="project" value="TreeGrafter"/>
</dbReference>
<dbReference type="KEGG" id="bmic:BMR1_02g04190"/>
<protein>
    <submittedName>
        <fullName evidence="3">Protein angel homolog 2</fullName>
    </submittedName>
</protein>
<dbReference type="Pfam" id="PF03372">
    <property type="entry name" value="Exo_endo_phos"/>
    <property type="match status" value="1"/>
</dbReference>